<reference evidence="3 4" key="1">
    <citation type="journal article" date="2022" name="Res Sq">
        <title>Evolution of multicellular longitudinally dividing oral cavity symbionts (Neisseriaceae).</title>
        <authorList>
            <person name="Nyongesa S."/>
            <person name="Weber P."/>
            <person name="Bernet E."/>
            <person name="Pullido F."/>
            <person name="Nieckarz M."/>
            <person name="Delaby M."/>
            <person name="Nieves C."/>
            <person name="Viehboeck T."/>
            <person name="Krause N."/>
            <person name="Rivera-Millot A."/>
            <person name="Nakamura A."/>
            <person name="Vischer N."/>
            <person name="VanNieuwenhze M."/>
            <person name="Brun Y."/>
            <person name="Cava F."/>
            <person name="Bulgheresi S."/>
            <person name="Veyrier F."/>
        </authorList>
    </citation>
    <scope>NUCLEOTIDE SEQUENCE [LARGE SCALE GENOMIC DNA]</scope>
    <source>
        <strain evidence="3 4">CCUG 63373m</strain>
    </source>
</reference>
<accession>A0ABY4DT59</accession>
<dbReference type="InterPro" id="IPR016181">
    <property type="entry name" value="Acyl_CoA_acyltransferase"/>
</dbReference>
<name>A0ABY4DT59_9NEIS</name>
<dbReference type="InterPro" id="IPR031165">
    <property type="entry name" value="GNAT_YJDJ"/>
</dbReference>
<dbReference type="PANTHER" id="PTHR31435">
    <property type="entry name" value="PROTEIN NATD1"/>
    <property type="match status" value="1"/>
</dbReference>
<evidence type="ECO:0000313" key="3">
    <source>
        <dbReference type="EMBL" id="UOO80802.1"/>
    </source>
</evidence>
<dbReference type="CDD" id="cd04301">
    <property type="entry name" value="NAT_SF"/>
    <property type="match status" value="1"/>
</dbReference>
<organism evidence="3 4">
    <name type="scientific">Uruburuella testudinis</name>
    <dbReference type="NCBI Taxonomy" id="1282863"/>
    <lineage>
        <taxon>Bacteria</taxon>
        <taxon>Pseudomonadati</taxon>
        <taxon>Pseudomonadota</taxon>
        <taxon>Betaproteobacteria</taxon>
        <taxon>Neisseriales</taxon>
        <taxon>Neisseriaceae</taxon>
        <taxon>Uruburuella</taxon>
    </lineage>
</organism>
<feature type="domain" description="N-acetyltransferase" evidence="2">
    <location>
        <begin position="5"/>
        <end position="86"/>
    </location>
</feature>
<protein>
    <submittedName>
        <fullName evidence="3">N-acetyltransferase</fullName>
    </submittedName>
</protein>
<dbReference type="InterPro" id="IPR045057">
    <property type="entry name" value="Gcn5-rel_NAT"/>
</dbReference>
<evidence type="ECO:0000259" key="2">
    <source>
        <dbReference type="PROSITE" id="PS51729"/>
    </source>
</evidence>
<dbReference type="Pfam" id="PF14542">
    <property type="entry name" value="Acetyltransf_CG"/>
    <property type="match status" value="1"/>
</dbReference>
<dbReference type="EMBL" id="CP091508">
    <property type="protein sequence ID" value="UOO80802.1"/>
    <property type="molecule type" value="Genomic_DNA"/>
</dbReference>
<proteinExistence type="predicted"/>
<dbReference type="InterPro" id="IPR000182">
    <property type="entry name" value="GNAT_dom"/>
</dbReference>
<dbReference type="Gene3D" id="3.40.630.30">
    <property type="match status" value="1"/>
</dbReference>
<dbReference type="SUPFAM" id="SSF55729">
    <property type="entry name" value="Acyl-CoA N-acyltransferases (Nat)"/>
    <property type="match status" value="1"/>
</dbReference>
<evidence type="ECO:0000259" key="1">
    <source>
        <dbReference type="PROSITE" id="PS51186"/>
    </source>
</evidence>
<keyword evidence="4" id="KW-1185">Reference proteome</keyword>
<dbReference type="PROSITE" id="PS51729">
    <property type="entry name" value="GNAT_YJDJ"/>
    <property type="match status" value="1"/>
</dbReference>
<evidence type="ECO:0000313" key="4">
    <source>
        <dbReference type="Proteomes" id="UP000829817"/>
    </source>
</evidence>
<dbReference type="PANTHER" id="PTHR31435:SF9">
    <property type="entry name" value="PROTEIN NATD1"/>
    <property type="match status" value="1"/>
</dbReference>
<dbReference type="Proteomes" id="UP000829817">
    <property type="component" value="Chromosome"/>
</dbReference>
<feature type="domain" description="N-acetyltransferase" evidence="1">
    <location>
        <begin position="1"/>
        <end position="86"/>
    </location>
</feature>
<gene>
    <name evidence="3" type="ORF">LVJ83_07325</name>
</gene>
<dbReference type="RefSeq" id="WP_244783873.1">
    <property type="nucleotide sequence ID" value="NZ_CP091508.1"/>
</dbReference>
<dbReference type="PROSITE" id="PS51186">
    <property type="entry name" value="GNAT"/>
    <property type="match status" value="1"/>
</dbReference>
<sequence length="86" mass="9460">MLNIQHQADRQRFSLTLDGAEIGHLDYSIIGGSWDITETRVSPEARGQGLARRLVDAAVKEADKQGIPITASCDYADEIFAREGRS</sequence>